<comment type="caution">
    <text evidence="2">The sequence shown here is derived from an EMBL/GenBank/DDBJ whole genome shotgun (WGS) entry which is preliminary data.</text>
</comment>
<dbReference type="EMBL" id="JACCFL010000001">
    <property type="protein sequence ID" value="NYJ23397.1"/>
    <property type="molecule type" value="Genomic_DNA"/>
</dbReference>
<organism evidence="2 3">
    <name type="scientific">Leifsonia shinshuensis</name>
    <dbReference type="NCBI Taxonomy" id="150026"/>
    <lineage>
        <taxon>Bacteria</taxon>
        <taxon>Bacillati</taxon>
        <taxon>Actinomycetota</taxon>
        <taxon>Actinomycetes</taxon>
        <taxon>Micrococcales</taxon>
        <taxon>Microbacteriaceae</taxon>
        <taxon>Leifsonia</taxon>
    </lineage>
</organism>
<gene>
    <name evidence="2" type="ORF">HNR13_001684</name>
</gene>
<accession>A0A853CRT6</accession>
<proteinExistence type="predicted"/>
<sequence>MLTAEAVAVDGDRRWRLAGPLLSLDEAAELGAWLAGLPGDLTLGADEWTTLASASSALSFAGRRVPGGVVELRVSVLGMTPVDGTAPDGAEPETGGAQSSAASLPRSTDVVLGLSLPAAAVERAAVALVSETAALRS</sequence>
<dbReference type="RefSeq" id="WP_179605322.1">
    <property type="nucleotide sequence ID" value="NZ_BAABEH010000001.1"/>
</dbReference>
<reference evidence="2 3" key="1">
    <citation type="submission" date="2020-07" db="EMBL/GenBank/DDBJ databases">
        <title>Sequencing the genomes of 1000 actinobacteria strains.</title>
        <authorList>
            <person name="Klenk H.-P."/>
        </authorList>
    </citation>
    <scope>NUCLEOTIDE SEQUENCE [LARGE SCALE GENOMIC DNA]</scope>
    <source>
        <strain evidence="2 3">DSM 15165</strain>
    </source>
</reference>
<evidence type="ECO:0000313" key="2">
    <source>
        <dbReference type="EMBL" id="NYJ23397.1"/>
    </source>
</evidence>
<dbReference type="AlphaFoldDB" id="A0A853CRT6"/>
<name>A0A853CRT6_9MICO</name>
<evidence type="ECO:0000313" key="3">
    <source>
        <dbReference type="Proteomes" id="UP000578352"/>
    </source>
</evidence>
<protein>
    <submittedName>
        <fullName evidence="2">Uncharacterized protein</fullName>
    </submittedName>
</protein>
<feature type="region of interest" description="Disordered" evidence="1">
    <location>
        <begin position="81"/>
        <end position="104"/>
    </location>
</feature>
<evidence type="ECO:0000256" key="1">
    <source>
        <dbReference type="SAM" id="MobiDB-lite"/>
    </source>
</evidence>
<dbReference type="Proteomes" id="UP000578352">
    <property type="component" value="Unassembled WGS sequence"/>
</dbReference>